<feature type="compositionally biased region" description="Acidic residues" evidence="5">
    <location>
        <begin position="40"/>
        <end position="49"/>
    </location>
</feature>
<comment type="subcellular location">
    <subcellularLocation>
        <location evidence="1">Membrane</location>
        <topology evidence="1">Multi-pass membrane protein</topology>
    </subcellularLocation>
</comment>
<dbReference type="GeneID" id="97671222"/>
<evidence type="ECO:0000256" key="4">
    <source>
        <dbReference type="ARBA" id="ARBA00023136"/>
    </source>
</evidence>
<dbReference type="InterPro" id="IPR021147">
    <property type="entry name" value="DUF697"/>
</dbReference>
<evidence type="ECO:0000256" key="5">
    <source>
        <dbReference type="SAM" id="MobiDB-lite"/>
    </source>
</evidence>
<feature type="compositionally biased region" description="Basic and acidic residues" evidence="5">
    <location>
        <begin position="25"/>
        <end position="35"/>
    </location>
</feature>
<feature type="region of interest" description="Disordered" evidence="5">
    <location>
        <begin position="1"/>
        <end position="96"/>
    </location>
</feature>
<dbReference type="OrthoDB" id="7678582at2"/>
<dbReference type="GO" id="GO:0016020">
    <property type="term" value="C:membrane"/>
    <property type="evidence" value="ECO:0007669"/>
    <property type="project" value="UniProtKB-SubCell"/>
</dbReference>
<feature type="compositionally biased region" description="Basic and acidic residues" evidence="5">
    <location>
        <begin position="57"/>
        <end position="96"/>
    </location>
</feature>
<feature type="transmembrane region" description="Helical" evidence="6">
    <location>
        <begin position="185"/>
        <end position="203"/>
    </location>
</feature>
<protein>
    <recommendedName>
        <fullName evidence="9">DUF697 domain-containing protein</fullName>
    </recommendedName>
</protein>
<dbReference type="Pfam" id="PF05128">
    <property type="entry name" value="DUF697"/>
    <property type="match status" value="1"/>
</dbReference>
<dbReference type="STRING" id="311410.LA5095_00756"/>
<dbReference type="AlphaFoldDB" id="A0A0M6ZTT6"/>
<proteinExistence type="predicted"/>
<keyword evidence="2 6" id="KW-0812">Transmembrane</keyword>
<accession>A0A0M6ZTT6</accession>
<evidence type="ECO:0000256" key="1">
    <source>
        <dbReference type="ARBA" id="ARBA00004141"/>
    </source>
</evidence>
<keyword evidence="3 6" id="KW-1133">Transmembrane helix</keyword>
<evidence type="ECO:0000256" key="3">
    <source>
        <dbReference type="ARBA" id="ARBA00022989"/>
    </source>
</evidence>
<sequence length="227" mass="24628">MSKKLPRTSQRTLDDLRKAANSALHAEETAQRRITPESFLEPEEAEPAQDQEPLSGKPEKTGPDQKAVRSQDKDARAVAVHARQESRGNRPDRESFRRSSANLIVERHANFAAIASLVPMPWVDLAAIAVVVDRMLRKLARLFGAPLERYRSKRLATAMLTGMAAPGIASLTTVGLLRMAPGPNILGMAITSVSATILIRIVGEVYISHLSSPDAQIGAVEPDPVPC</sequence>
<evidence type="ECO:0000313" key="8">
    <source>
        <dbReference type="Proteomes" id="UP000049983"/>
    </source>
</evidence>
<name>A0A0M6ZTT6_9HYPH</name>
<keyword evidence="4 6" id="KW-0472">Membrane</keyword>
<reference evidence="8" key="1">
    <citation type="submission" date="2015-07" db="EMBL/GenBank/DDBJ databases">
        <authorList>
            <person name="Rodrigo-Torres Lidia"/>
            <person name="Arahal R.David."/>
        </authorList>
    </citation>
    <scope>NUCLEOTIDE SEQUENCE [LARGE SCALE GENOMIC DNA]</scope>
    <source>
        <strain evidence="8">CECT 5096</strain>
    </source>
</reference>
<dbReference type="Proteomes" id="UP000049983">
    <property type="component" value="Unassembled WGS sequence"/>
</dbReference>
<feature type="transmembrane region" description="Helical" evidence="6">
    <location>
        <begin position="155"/>
        <end position="179"/>
    </location>
</feature>
<organism evidence="7 8">
    <name type="scientific">Roseibium album</name>
    <dbReference type="NCBI Taxonomy" id="311410"/>
    <lineage>
        <taxon>Bacteria</taxon>
        <taxon>Pseudomonadati</taxon>
        <taxon>Pseudomonadota</taxon>
        <taxon>Alphaproteobacteria</taxon>
        <taxon>Hyphomicrobiales</taxon>
        <taxon>Stappiaceae</taxon>
        <taxon>Roseibium</taxon>
    </lineage>
</organism>
<evidence type="ECO:0000256" key="6">
    <source>
        <dbReference type="SAM" id="Phobius"/>
    </source>
</evidence>
<evidence type="ECO:0000256" key="2">
    <source>
        <dbReference type="ARBA" id="ARBA00022692"/>
    </source>
</evidence>
<gene>
    <name evidence="7" type="ORF">LA5096_03896</name>
</gene>
<evidence type="ECO:0008006" key="9">
    <source>
        <dbReference type="Google" id="ProtNLM"/>
    </source>
</evidence>
<dbReference type="RefSeq" id="WP_055112045.1">
    <property type="nucleotide sequence ID" value="NZ_CXWA01000005.1"/>
</dbReference>
<evidence type="ECO:0000313" key="7">
    <source>
        <dbReference type="EMBL" id="CTQ74051.1"/>
    </source>
</evidence>
<dbReference type="EMBL" id="CXWC01000011">
    <property type="protein sequence ID" value="CTQ74051.1"/>
    <property type="molecule type" value="Genomic_DNA"/>
</dbReference>
<keyword evidence="8" id="KW-1185">Reference proteome</keyword>